<dbReference type="InterPro" id="IPR029044">
    <property type="entry name" value="Nucleotide-diphossugar_trans"/>
</dbReference>
<evidence type="ECO:0000313" key="4">
    <source>
        <dbReference type="Proteomes" id="UP001371391"/>
    </source>
</evidence>
<organism evidence="3 4">
    <name type="scientific">Pseudoalteromonas issachenkonii</name>
    <dbReference type="NCBI Taxonomy" id="152297"/>
    <lineage>
        <taxon>Bacteria</taxon>
        <taxon>Pseudomonadati</taxon>
        <taxon>Pseudomonadota</taxon>
        <taxon>Gammaproteobacteria</taxon>
        <taxon>Alteromonadales</taxon>
        <taxon>Pseudoalteromonadaceae</taxon>
        <taxon>Pseudoalteromonas</taxon>
    </lineage>
</organism>
<gene>
    <name evidence="3" type="ORF">V6257_00080</name>
</gene>
<dbReference type="PANTHER" id="PTHR43777:SF1">
    <property type="entry name" value="MOLYBDENUM COFACTOR CYTIDYLYLTRANSFERASE"/>
    <property type="match status" value="1"/>
</dbReference>
<accession>A0ABU9GUZ8</accession>
<proteinExistence type="predicted"/>
<dbReference type="Gene3D" id="3.90.550.10">
    <property type="entry name" value="Spore Coat Polysaccharide Biosynthesis Protein SpsA, Chain A"/>
    <property type="match status" value="1"/>
</dbReference>
<dbReference type="RefSeq" id="WP_341601029.1">
    <property type="nucleotide sequence ID" value="NZ_JBAKAW010000001.1"/>
</dbReference>
<dbReference type="EMBL" id="JBAKAW010000001">
    <property type="protein sequence ID" value="MEL0653415.1"/>
    <property type="molecule type" value="Genomic_DNA"/>
</dbReference>
<keyword evidence="1" id="KW-0460">Magnesium</keyword>
<dbReference type="CDD" id="cd04182">
    <property type="entry name" value="GT_2_like_f"/>
    <property type="match status" value="1"/>
</dbReference>
<evidence type="ECO:0000259" key="2">
    <source>
        <dbReference type="Pfam" id="PF12804"/>
    </source>
</evidence>
<keyword evidence="4" id="KW-1185">Reference proteome</keyword>
<comment type="caution">
    <text evidence="3">The sequence shown here is derived from an EMBL/GenBank/DDBJ whole genome shotgun (WGS) entry which is preliminary data.</text>
</comment>
<dbReference type="PANTHER" id="PTHR43777">
    <property type="entry name" value="MOLYBDENUM COFACTOR CYTIDYLYLTRANSFERASE"/>
    <property type="match status" value="1"/>
</dbReference>
<name>A0ABU9GUZ8_9GAMM</name>
<protein>
    <submittedName>
        <fullName evidence="3">Nucleotidyltransferase family protein</fullName>
    </submittedName>
</protein>
<dbReference type="Pfam" id="PF12804">
    <property type="entry name" value="NTP_transf_3"/>
    <property type="match status" value="1"/>
</dbReference>
<reference evidence="3 4" key="1">
    <citation type="submission" date="2024-02" db="EMBL/GenBank/DDBJ databases">
        <title>Bacteria isolated from the canopy kelp, Nereocystis luetkeana.</title>
        <authorList>
            <person name="Pfister C.A."/>
            <person name="Younker I.T."/>
            <person name="Light S.H."/>
        </authorList>
    </citation>
    <scope>NUCLEOTIDE SEQUENCE [LARGE SCALE GENOMIC DNA]</scope>
    <source>
        <strain evidence="3 4">TI.1.03</strain>
    </source>
</reference>
<sequence length="203" mass="21965">MLIAKVVLAAGQSSRFDGCKLIADVGLGQTMIERAVEVLQALDDSPVYVVTGKWHAEVVKALTGHSNIHIIENKRWDDGLGVSIAVASQALSKHHAYNGILFMLADQVELKTQDLAALVTGFTRESSRWCANYGERLGVPAIFPAVDLSKLTSLTSDKGAQQLLRSSSEVVNTINLSSASVDIDTQLQLSSFIAKHELKVHKK</sequence>
<feature type="domain" description="MobA-like NTP transferase" evidence="2">
    <location>
        <begin position="6"/>
        <end position="169"/>
    </location>
</feature>
<evidence type="ECO:0000256" key="1">
    <source>
        <dbReference type="ARBA" id="ARBA00022842"/>
    </source>
</evidence>
<dbReference type="Proteomes" id="UP001371391">
    <property type="component" value="Unassembled WGS sequence"/>
</dbReference>
<dbReference type="SUPFAM" id="SSF53448">
    <property type="entry name" value="Nucleotide-diphospho-sugar transferases"/>
    <property type="match status" value="1"/>
</dbReference>
<evidence type="ECO:0000313" key="3">
    <source>
        <dbReference type="EMBL" id="MEL0653415.1"/>
    </source>
</evidence>
<dbReference type="InterPro" id="IPR025877">
    <property type="entry name" value="MobA-like_NTP_Trfase"/>
</dbReference>